<dbReference type="PROSITE" id="PS50097">
    <property type="entry name" value="BTB"/>
    <property type="match status" value="1"/>
</dbReference>
<name>A0A9N9EFA9_9GLOM</name>
<evidence type="ECO:0000313" key="2">
    <source>
        <dbReference type="EMBL" id="CAG8676112.1"/>
    </source>
</evidence>
<feature type="domain" description="BTB" evidence="1">
    <location>
        <begin position="8"/>
        <end position="76"/>
    </location>
</feature>
<dbReference type="OrthoDB" id="2437674at2759"/>
<dbReference type="PANTHER" id="PTHR46965">
    <property type="entry name" value="BTB/POZ DOMAIN-CONTAINING PROTEIN 19"/>
    <property type="match status" value="1"/>
</dbReference>
<evidence type="ECO:0000313" key="3">
    <source>
        <dbReference type="Proteomes" id="UP000789759"/>
    </source>
</evidence>
<dbReference type="SUPFAM" id="SSF54695">
    <property type="entry name" value="POZ domain"/>
    <property type="match status" value="1"/>
</dbReference>
<dbReference type="Proteomes" id="UP000789759">
    <property type="component" value="Unassembled WGS sequence"/>
</dbReference>
<comment type="caution">
    <text evidence="2">The sequence shown here is derived from an EMBL/GenBank/DDBJ whole genome shotgun (WGS) entry which is preliminary data.</text>
</comment>
<dbReference type="EMBL" id="CAJVQA010008726">
    <property type="protein sequence ID" value="CAG8676112.1"/>
    <property type="molecule type" value="Genomic_DNA"/>
</dbReference>
<dbReference type="PANTHER" id="PTHR46965:SF1">
    <property type="entry name" value="BTB_POZ DOMAIN-CONTAINING PROTEIN 19"/>
    <property type="match status" value="1"/>
</dbReference>
<dbReference type="AlphaFoldDB" id="A0A9N9EFA9"/>
<dbReference type="CDD" id="cd18186">
    <property type="entry name" value="BTB_POZ_ZBTB_KLHL-like"/>
    <property type="match status" value="1"/>
</dbReference>
<accession>A0A9N9EFA9</accession>
<protein>
    <submittedName>
        <fullName evidence="2">23029_t:CDS:1</fullName>
    </submittedName>
</protein>
<reference evidence="2" key="1">
    <citation type="submission" date="2021-06" db="EMBL/GenBank/DDBJ databases">
        <authorList>
            <person name="Kallberg Y."/>
            <person name="Tangrot J."/>
            <person name="Rosling A."/>
        </authorList>
    </citation>
    <scope>NUCLEOTIDE SEQUENCE</scope>
    <source>
        <strain evidence="2">FL966</strain>
    </source>
</reference>
<proteinExistence type="predicted"/>
<dbReference type="InterPro" id="IPR042846">
    <property type="entry name" value="BTBD19"/>
</dbReference>
<dbReference type="Pfam" id="PF00651">
    <property type="entry name" value="BTB"/>
    <property type="match status" value="1"/>
</dbReference>
<organism evidence="2 3">
    <name type="scientific">Cetraspora pellucida</name>
    <dbReference type="NCBI Taxonomy" id="1433469"/>
    <lineage>
        <taxon>Eukaryota</taxon>
        <taxon>Fungi</taxon>
        <taxon>Fungi incertae sedis</taxon>
        <taxon>Mucoromycota</taxon>
        <taxon>Glomeromycotina</taxon>
        <taxon>Glomeromycetes</taxon>
        <taxon>Diversisporales</taxon>
        <taxon>Gigasporaceae</taxon>
        <taxon>Cetraspora</taxon>
    </lineage>
</organism>
<dbReference type="InterPro" id="IPR011333">
    <property type="entry name" value="SKP1/BTB/POZ_sf"/>
</dbReference>
<sequence>MSQPNSDFDVKIIVGNEPNVKEFNAHSTVLNSCSLYFERALSERWRDQNHGICIIRMPNIHPTIFKLILDYIYIGKNICQISGEVSLDILVASDELELLDLAECAQKHLIDMFSPWLFSNIVASLNIICLYSHFSKLYNHILNYVFRNPYSLFDSTGYRLLDEAALICLLENDDLELEEIEIWDYLIKWGISKLSDENITNCSVKNIIEWSDDHFNILKDTISNCIPLIRCYYIPNHYIDKQIKQYHLDSTAFIKFETPQRRCSKLINNKNAIFPSSIYSVPFFGFKRHAYFSKTSSSFIFSITDQSNPVLSRIKSEKQYVAIMNDKSFGPCFGISDLCMINSGSWSSKRENY</sequence>
<dbReference type="Gene3D" id="3.30.710.10">
    <property type="entry name" value="Potassium Channel Kv1.1, Chain A"/>
    <property type="match status" value="1"/>
</dbReference>
<evidence type="ECO:0000259" key="1">
    <source>
        <dbReference type="PROSITE" id="PS50097"/>
    </source>
</evidence>
<dbReference type="SMART" id="SM00225">
    <property type="entry name" value="BTB"/>
    <property type="match status" value="1"/>
</dbReference>
<keyword evidence="3" id="KW-1185">Reference proteome</keyword>
<gene>
    <name evidence="2" type="ORF">CPELLU_LOCUS10527</name>
</gene>
<dbReference type="InterPro" id="IPR000210">
    <property type="entry name" value="BTB/POZ_dom"/>
</dbReference>